<keyword evidence="3" id="KW-1185">Reference proteome</keyword>
<dbReference type="AlphaFoldDB" id="A0A0W0Z4X6"/>
<proteinExistence type="predicted"/>
<dbReference type="EMBL" id="LNYW01000019">
    <property type="protein sequence ID" value="KTD64208.1"/>
    <property type="molecule type" value="Genomic_DNA"/>
</dbReference>
<evidence type="ECO:0000256" key="1">
    <source>
        <dbReference type="SAM" id="SignalP"/>
    </source>
</evidence>
<feature type="chain" id="PRO_5006918280" evidence="1">
    <location>
        <begin position="21"/>
        <end position="325"/>
    </location>
</feature>
<sequence>MLKKTTLAVLGLAVNGFASAGTMGPVCTPGNVTVPCETKQWDLGVQALYMKVIQSADRAYLHTVAPFDGYGEFKNDWDWGYKLEGSYHFNTGNDITLTWMHYKSDTTQGDFRGFIPFSTLAPPLFTSYTAASENQLDQVNLVMGQHADFGLVKNMRFYGGLQYANIRSDITHLYNQSPAALIPSGITSVSLHDDSDFKGVGPVIGIDYSYDLTNEFSLTANGAGSILYGSSRVFTGYVGAPVAAVIASWYGSKKTMVPSLEAKLGVNYAYGMAQGTLNIEGGYQVVNYFHALQTFGVESPAANVITTSDFGLYGPYLGLKYVGNV</sequence>
<reference evidence="2 3" key="1">
    <citation type="submission" date="2015-11" db="EMBL/GenBank/DDBJ databases">
        <title>Genomic analysis of 38 Legionella species identifies large and diverse effector repertoires.</title>
        <authorList>
            <person name="Burstein D."/>
            <person name="Amaro F."/>
            <person name="Zusman T."/>
            <person name="Lifshitz Z."/>
            <person name="Cohen O."/>
            <person name="Gilbert J.A."/>
            <person name="Pupko T."/>
            <person name="Shuman H.A."/>
            <person name="Segal G."/>
        </authorList>
    </citation>
    <scope>NUCLEOTIDE SEQUENCE [LARGE SCALE GENOMIC DNA]</scope>
    <source>
        <strain evidence="2 3">ATCC 49655</strain>
    </source>
</reference>
<feature type="signal peptide" evidence="1">
    <location>
        <begin position="1"/>
        <end position="20"/>
    </location>
</feature>
<dbReference type="PATRIC" id="fig|1122169.6.peg.732"/>
<keyword evidence="1" id="KW-0732">Signal</keyword>
<protein>
    <submittedName>
        <fullName evidence="2">Outer membrane protein</fullName>
    </submittedName>
</protein>
<dbReference type="Proteomes" id="UP000054600">
    <property type="component" value="Unassembled WGS sequence"/>
</dbReference>
<dbReference type="eggNOG" id="ENOG5033G79">
    <property type="taxonomic scope" value="Bacteria"/>
</dbReference>
<gene>
    <name evidence="2" type="ORF">Lsha_0639</name>
</gene>
<evidence type="ECO:0000313" key="2">
    <source>
        <dbReference type="EMBL" id="KTD64208.1"/>
    </source>
</evidence>
<comment type="caution">
    <text evidence="2">The sequence shown here is derived from an EMBL/GenBank/DDBJ whole genome shotgun (WGS) entry which is preliminary data.</text>
</comment>
<organism evidence="2 3">
    <name type="scientific">Legionella shakespearei DSM 23087</name>
    <dbReference type="NCBI Taxonomy" id="1122169"/>
    <lineage>
        <taxon>Bacteria</taxon>
        <taxon>Pseudomonadati</taxon>
        <taxon>Pseudomonadota</taxon>
        <taxon>Gammaproteobacteria</taxon>
        <taxon>Legionellales</taxon>
        <taxon>Legionellaceae</taxon>
        <taxon>Legionella</taxon>
    </lineage>
</organism>
<accession>A0A0W0Z4X6</accession>
<evidence type="ECO:0000313" key="3">
    <source>
        <dbReference type="Proteomes" id="UP000054600"/>
    </source>
</evidence>
<dbReference type="OrthoDB" id="5653740at2"/>
<dbReference type="RefSeq" id="WP_018578423.1">
    <property type="nucleotide sequence ID" value="NZ_KB892434.1"/>
</dbReference>
<dbReference type="Pfam" id="PF05150">
    <property type="entry name" value="Legionella_OMP"/>
    <property type="match status" value="1"/>
</dbReference>
<name>A0A0W0Z4X6_9GAMM</name>
<dbReference type="STRING" id="1122169.Lsha_0639"/>
<dbReference type="InterPro" id="IPR007825">
    <property type="entry name" value="Major_OMP_Legionella"/>
</dbReference>